<dbReference type="AlphaFoldDB" id="A0A9Q0JKF0"/>
<accession>A0A9Q0JKF0</accession>
<name>A0A9Q0JKF0_9ROSI</name>
<sequence length="87" mass="9632">LQRSLIITVFNQDDRPSTVKVKCVCECSFNASLSSRRLPTINPPVGGSLQGEHVESVDMWRITCRCGLTHKLQSTGQHIFCNLNTGT</sequence>
<dbReference type="EMBL" id="JAKUCV010001548">
    <property type="protein sequence ID" value="KAJ4845881.1"/>
    <property type="molecule type" value="Genomic_DNA"/>
</dbReference>
<dbReference type="Proteomes" id="UP001141552">
    <property type="component" value="Unassembled WGS sequence"/>
</dbReference>
<reference evidence="1" key="2">
    <citation type="journal article" date="2023" name="Plants (Basel)">
        <title>Annotation of the Turnera subulata (Passifloraceae) Draft Genome Reveals the S-Locus Evolved after the Divergence of Turneroideae from Passifloroideae in a Stepwise Manner.</title>
        <authorList>
            <person name="Henning P.M."/>
            <person name="Roalson E.H."/>
            <person name="Mir W."/>
            <person name="McCubbin A.G."/>
            <person name="Shore J.S."/>
        </authorList>
    </citation>
    <scope>NUCLEOTIDE SEQUENCE</scope>
    <source>
        <strain evidence="1">F60SS</strain>
    </source>
</reference>
<comment type="caution">
    <text evidence="1">The sequence shown here is derived from an EMBL/GenBank/DDBJ whole genome shotgun (WGS) entry which is preliminary data.</text>
</comment>
<feature type="non-terminal residue" evidence="1">
    <location>
        <position position="1"/>
    </location>
</feature>
<evidence type="ECO:0000313" key="1">
    <source>
        <dbReference type="EMBL" id="KAJ4845881.1"/>
    </source>
</evidence>
<protein>
    <submittedName>
        <fullName evidence="1">Uncharacterized protein</fullName>
    </submittedName>
</protein>
<reference evidence="1" key="1">
    <citation type="submission" date="2022-02" db="EMBL/GenBank/DDBJ databases">
        <authorList>
            <person name="Henning P.M."/>
            <person name="McCubbin A.G."/>
            <person name="Shore J.S."/>
        </authorList>
    </citation>
    <scope>NUCLEOTIDE SEQUENCE</scope>
    <source>
        <strain evidence="1">F60SS</strain>
        <tissue evidence="1">Leaves</tissue>
    </source>
</reference>
<organism evidence="1 2">
    <name type="scientific">Turnera subulata</name>
    <dbReference type="NCBI Taxonomy" id="218843"/>
    <lineage>
        <taxon>Eukaryota</taxon>
        <taxon>Viridiplantae</taxon>
        <taxon>Streptophyta</taxon>
        <taxon>Embryophyta</taxon>
        <taxon>Tracheophyta</taxon>
        <taxon>Spermatophyta</taxon>
        <taxon>Magnoliopsida</taxon>
        <taxon>eudicotyledons</taxon>
        <taxon>Gunneridae</taxon>
        <taxon>Pentapetalae</taxon>
        <taxon>rosids</taxon>
        <taxon>fabids</taxon>
        <taxon>Malpighiales</taxon>
        <taxon>Passifloraceae</taxon>
        <taxon>Turnera</taxon>
    </lineage>
</organism>
<keyword evidence="2" id="KW-1185">Reference proteome</keyword>
<gene>
    <name evidence="1" type="ORF">Tsubulata_046487</name>
</gene>
<evidence type="ECO:0000313" key="2">
    <source>
        <dbReference type="Proteomes" id="UP001141552"/>
    </source>
</evidence>
<proteinExistence type="predicted"/>